<keyword evidence="2" id="KW-0274">FAD</keyword>
<dbReference type="PIRSF" id="PIRSF011396">
    <property type="entry name" value="Trp_halogenase"/>
    <property type="match status" value="1"/>
</dbReference>
<dbReference type="GO" id="GO:0000166">
    <property type="term" value="F:nucleotide binding"/>
    <property type="evidence" value="ECO:0007669"/>
    <property type="project" value="UniProtKB-KW"/>
</dbReference>
<accession>A0AAW7X5L9</accession>
<feature type="region of interest" description="Disordered" evidence="3">
    <location>
        <begin position="1"/>
        <end position="24"/>
    </location>
</feature>
<sequence>MSKSSTSKPSTSKSSPFKPSTSKPVTSIVIVGGGTAGWITAGTLAAHLKANSQATVTVTLVESPTTPTIGVGEGTWPTMRNTLKKMGVRETDFIRECNATFKQGAKFCGWTTGEQNDGYYHPLVLPQGYADINLAPHWLASNKTTPFAQSVCVQAALCEAGLAPKLISTAEYAAIANYAYHLDAGAFTRFLTKHCTQNLHVQHVLADVTSVQAKENGDIESVNTLQAGNIYGDLFIDCTGFEALLIGKHFKVPFVSCKHTLFIDTALAVHVPYTDDQATIASHTISTAQESGWIWDIGLQNRRGIGHVYSSAHTTDTQAEKALRQYIAKISPNAQDLTVRKIPIEPGHRQTFWQNNCVAIGLSAGFLEPLEASALVLIEMSATMLAEQLPTTRASMAIVAKRFNQTNTYRWQRIIDFLKLHYTLSKRTDSDFWIDNRAPNTNPDSLKELLELWKYHYPWHSDFDRAAEVFPSASYQYLLYGMQYPTQPSHLGMSDKNIELANKLFTQNKALAQKLLSSLPSNRALINKIKTYGLAQI</sequence>
<dbReference type="EMBL" id="JAUOPB010000007">
    <property type="protein sequence ID" value="MDO6422973.1"/>
    <property type="molecule type" value="Genomic_DNA"/>
</dbReference>
<organism evidence="4 5">
    <name type="scientific">Saccharophagus degradans</name>
    <dbReference type="NCBI Taxonomy" id="86304"/>
    <lineage>
        <taxon>Bacteria</taxon>
        <taxon>Pseudomonadati</taxon>
        <taxon>Pseudomonadota</taxon>
        <taxon>Gammaproteobacteria</taxon>
        <taxon>Cellvibrionales</taxon>
        <taxon>Cellvibrionaceae</taxon>
        <taxon>Saccharophagus</taxon>
    </lineage>
</organism>
<proteinExistence type="predicted"/>
<dbReference type="PANTHER" id="PTHR43747">
    <property type="entry name" value="FAD-BINDING PROTEIN"/>
    <property type="match status" value="1"/>
</dbReference>
<keyword evidence="2" id="KW-0547">Nucleotide-binding</keyword>
<dbReference type="SUPFAM" id="SSF51905">
    <property type="entry name" value="FAD/NAD(P)-binding domain"/>
    <property type="match status" value="1"/>
</dbReference>
<feature type="binding site" evidence="2">
    <location>
        <position position="371"/>
    </location>
    <ligand>
        <name>L-tryptophan</name>
        <dbReference type="ChEBI" id="CHEBI:57912"/>
    </ligand>
</feature>
<dbReference type="InterPro" id="IPR050816">
    <property type="entry name" value="Flavin-dep_Halogenase_NPB"/>
</dbReference>
<reference evidence="4" key="1">
    <citation type="submission" date="2023-07" db="EMBL/GenBank/DDBJ databases">
        <title>Genome content predicts the carbon catabolic preferences of heterotrophic bacteria.</title>
        <authorList>
            <person name="Gralka M."/>
        </authorList>
    </citation>
    <scope>NUCLEOTIDE SEQUENCE</scope>
    <source>
        <strain evidence="4">I3M17_2</strain>
    </source>
</reference>
<feature type="binding site" evidence="2">
    <location>
        <position position="362"/>
    </location>
    <ligand>
        <name>FAD</name>
        <dbReference type="ChEBI" id="CHEBI:57692"/>
    </ligand>
</feature>
<dbReference type="InterPro" id="IPR033856">
    <property type="entry name" value="Trp_halogen"/>
</dbReference>
<dbReference type="RefSeq" id="WP_303492797.1">
    <property type="nucleotide sequence ID" value="NZ_JAUOPB010000007.1"/>
</dbReference>
<dbReference type="InterPro" id="IPR006905">
    <property type="entry name" value="Flavin_halogenase"/>
</dbReference>
<feature type="binding site" evidence="2">
    <location>
        <position position="102"/>
    </location>
    <ligand>
        <name>7-chloro-L-tryptophan</name>
        <dbReference type="ChEBI" id="CHEBI:58713"/>
    </ligand>
</feature>
<dbReference type="InterPro" id="IPR036188">
    <property type="entry name" value="FAD/NAD-bd_sf"/>
</dbReference>
<keyword evidence="2" id="KW-0285">Flavoprotein</keyword>
<dbReference type="Gene3D" id="3.50.50.60">
    <property type="entry name" value="FAD/NAD(P)-binding domain"/>
    <property type="match status" value="1"/>
</dbReference>
<protein>
    <submittedName>
        <fullName evidence="4">Tryptophan 7-halogenase</fullName>
    </submittedName>
</protein>
<evidence type="ECO:0000256" key="1">
    <source>
        <dbReference type="PIRSR" id="PIRSR011396-1"/>
    </source>
</evidence>
<dbReference type="AlphaFoldDB" id="A0AAW7X5L9"/>
<evidence type="ECO:0000313" key="5">
    <source>
        <dbReference type="Proteomes" id="UP001169760"/>
    </source>
</evidence>
<dbReference type="GO" id="GO:0004497">
    <property type="term" value="F:monooxygenase activity"/>
    <property type="evidence" value="ECO:0007669"/>
    <property type="project" value="InterPro"/>
</dbReference>
<evidence type="ECO:0000256" key="2">
    <source>
        <dbReference type="PIRSR" id="PIRSR011396-2"/>
    </source>
</evidence>
<dbReference type="Pfam" id="PF04820">
    <property type="entry name" value="Trp_halogenase"/>
    <property type="match status" value="1"/>
</dbReference>
<dbReference type="PANTHER" id="PTHR43747:SF4">
    <property type="entry name" value="FLAVIN-DEPENDENT TRYPTOPHAN HALOGENASE"/>
    <property type="match status" value="1"/>
</dbReference>
<comment type="caution">
    <text evidence="4">The sequence shown here is derived from an EMBL/GenBank/DDBJ whole genome shotgun (WGS) entry which is preliminary data.</text>
</comment>
<feature type="active site" evidence="1">
    <location>
        <position position="102"/>
    </location>
</feature>
<evidence type="ECO:0000313" key="4">
    <source>
        <dbReference type="EMBL" id="MDO6422973.1"/>
    </source>
</evidence>
<evidence type="ECO:0000256" key="3">
    <source>
        <dbReference type="SAM" id="MobiDB-lite"/>
    </source>
</evidence>
<name>A0AAW7X5L9_9GAMM</name>
<feature type="binding site" evidence="2">
    <location>
        <begin position="33"/>
        <end position="36"/>
    </location>
    <ligand>
        <name>FAD</name>
        <dbReference type="ChEBI" id="CHEBI:57692"/>
    </ligand>
</feature>
<dbReference type="Proteomes" id="UP001169760">
    <property type="component" value="Unassembled WGS sequence"/>
</dbReference>
<gene>
    <name evidence="4" type="ORF">Q4521_10850</name>
</gene>
<feature type="binding site" evidence="2">
    <location>
        <position position="208"/>
    </location>
    <ligand>
        <name>FAD</name>
        <dbReference type="ChEBI" id="CHEBI:57692"/>
    </ligand>
</feature>